<protein>
    <recommendedName>
        <fullName evidence="4">DoxX family membrane protein</fullName>
    </recommendedName>
</protein>
<dbReference type="RefSeq" id="WP_051803558.1">
    <property type="nucleotide sequence ID" value="NZ_FOIX01000002.1"/>
</dbReference>
<sequence length="173" mass="19808">MQTAKDKLLYILYWTAIFVVSGSMLVYGVAKPIQFQNFSGAANLNLSAGHQLMWTFYSYTKAYPIIIGVFEIIGAIAILFNRTRIFGCIFLTIILSNIIIQDYLYEVFALGTAVFYQLLVLLILLFDFDKLKIIMKVLFKSRPKNRHLILLIIALILSLGIKFFEGKLLSFFL</sequence>
<keyword evidence="1" id="KW-0812">Transmembrane</keyword>
<feature type="transmembrane region" description="Helical" evidence="1">
    <location>
        <begin position="62"/>
        <end position="80"/>
    </location>
</feature>
<proteinExistence type="predicted"/>
<feature type="transmembrane region" description="Helical" evidence="1">
    <location>
        <begin position="85"/>
        <end position="101"/>
    </location>
</feature>
<organism evidence="2 3">
    <name type="scientific">Kaistella antarctica</name>
    <dbReference type="NCBI Taxonomy" id="266748"/>
    <lineage>
        <taxon>Bacteria</taxon>
        <taxon>Pseudomonadati</taxon>
        <taxon>Bacteroidota</taxon>
        <taxon>Flavobacteriia</taxon>
        <taxon>Flavobacteriales</taxon>
        <taxon>Weeksellaceae</taxon>
        <taxon>Chryseobacterium group</taxon>
        <taxon>Kaistella</taxon>
    </lineage>
</organism>
<keyword evidence="1" id="KW-0472">Membrane</keyword>
<accession>A0A448NMH5</accession>
<evidence type="ECO:0000256" key="1">
    <source>
        <dbReference type="SAM" id="Phobius"/>
    </source>
</evidence>
<evidence type="ECO:0000313" key="3">
    <source>
        <dbReference type="Proteomes" id="UP000270036"/>
    </source>
</evidence>
<dbReference type="OrthoDB" id="654744at2"/>
<dbReference type="AlphaFoldDB" id="A0A448NMH5"/>
<feature type="transmembrane region" description="Helical" evidence="1">
    <location>
        <begin position="147"/>
        <end position="164"/>
    </location>
</feature>
<name>A0A448NMH5_9FLAO</name>
<feature type="transmembrane region" description="Helical" evidence="1">
    <location>
        <begin position="107"/>
        <end position="126"/>
    </location>
</feature>
<dbReference type="Proteomes" id="UP000270036">
    <property type="component" value="Chromosome"/>
</dbReference>
<evidence type="ECO:0008006" key="4">
    <source>
        <dbReference type="Google" id="ProtNLM"/>
    </source>
</evidence>
<dbReference type="EMBL" id="LR134441">
    <property type="protein sequence ID" value="VEH95415.1"/>
    <property type="molecule type" value="Genomic_DNA"/>
</dbReference>
<gene>
    <name evidence="2" type="ORF">NCTC13489_00159</name>
</gene>
<feature type="transmembrane region" description="Helical" evidence="1">
    <location>
        <begin position="12"/>
        <end position="30"/>
    </location>
</feature>
<reference evidence="2 3" key="1">
    <citation type="submission" date="2018-12" db="EMBL/GenBank/DDBJ databases">
        <authorList>
            <consortium name="Pathogen Informatics"/>
        </authorList>
    </citation>
    <scope>NUCLEOTIDE SEQUENCE [LARGE SCALE GENOMIC DNA]</scope>
    <source>
        <strain evidence="2 3">NCTC13489</strain>
    </source>
</reference>
<dbReference type="KEGG" id="cant:NCTC13489_00159"/>
<evidence type="ECO:0000313" key="2">
    <source>
        <dbReference type="EMBL" id="VEH95415.1"/>
    </source>
</evidence>
<keyword evidence="1" id="KW-1133">Transmembrane helix</keyword>